<keyword evidence="4" id="KW-1185">Reference proteome</keyword>
<comment type="caution">
    <text evidence="3">The sequence shown here is derived from an EMBL/GenBank/DDBJ whole genome shotgun (WGS) entry which is preliminary data.</text>
</comment>
<dbReference type="Gene3D" id="1.10.260.40">
    <property type="entry name" value="lambda repressor-like DNA-binding domains"/>
    <property type="match status" value="1"/>
</dbReference>
<reference evidence="3" key="1">
    <citation type="submission" date="2023-07" db="EMBL/GenBank/DDBJ databases">
        <authorList>
            <person name="Kim M.K."/>
        </authorList>
    </citation>
    <scope>NUCLEOTIDE SEQUENCE</scope>
    <source>
        <strain evidence="3">M29</strain>
    </source>
</reference>
<dbReference type="CDD" id="cd00093">
    <property type="entry name" value="HTH_XRE"/>
    <property type="match status" value="1"/>
</dbReference>
<evidence type="ECO:0000313" key="3">
    <source>
        <dbReference type="EMBL" id="MDO7847431.1"/>
    </source>
</evidence>
<dbReference type="Pfam" id="PF01381">
    <property type="entry name" value="HTH_3"/>
    <property type="match status" value="1"/>
</dbReference>
<evidence type="ECO:0000313" key="4">
    <source>
        <dbReference type="Proteomes" id="UP001167796"/>
    </source>
</evidence>
<dbReference type="Proteomes" id="UP001167796">
    <property type="component" value="Unassembled WGS sequence"/>
</dbReference>
<accession>A0ABT9AEL7</accession>
<protein>
    <submittedName>
        <fullName evidence="3">Helix-turn-helix transcriptional regulator</fullName>
    </submittedName>
</protein>
<gene>
    <name evidence="3" type="ORF">Q5H92_13760</name>
</gene>
<evidence type="ECO:0000259" key="2">
    <source>
        <dbReference type="PROSITE" id="PS50943"/>
    </source>
</evidence>
<dbReference type="PANTHER" id="PTHR46797:SF1">
    <property type="entry name" value="METHYLPHOSPHONATE SYNTHASE"/>
    <property type="match status" value="1"/>
</dbReference>
<dbReference type="SUPFAM" id="SSF47413">
    <property type="entry name" value="lambda repressor-like DNA-binding domains"/>
    <property type="match status" value="1"/>
</dbReference>
<sequence>MHEHLRVNETATPNSTLFSAAFGKALKNKRTALNLSQEELGFRSGLDRTYISGIERGTRNPTLLIANRIAEALAIPLSVLIAEAEKPMQEGGASAV</sequence>
<dbReference type="SMART" id="SM00530">
    <property type="entry name" value="HTH_XRE"/>
    <property type="match status" value="1"/>
</dbReference>
<dbReference type="InterPro" id="IPR001387">
    <property type="entry name" value="Cro/C1-type_HTH"/>
</dbReference>
<evidence type="ECO:0000256" key="1">
    <source>
        <dbReference type="ARBA" id="ARBA00023125"/>
    </source>
</evidence>
<name>A0ABT9AEL7_9BACT</name>
<keyword evidence="1" id="KW-0238">DNA-binding</keyword>
<dbReference type="RefSeq" id="WP_305012107.1">
    <property type="nucleotide sequence ID" value="NZ_JAUQSX010000006.1"/>
</dbReference>
<dbReference type="PANTHER" id="PTHR46797">
    <property type="entry name" value="HTH-TYPE TRANSCRIPTIONAL REGULATOR"/>
    <property type="match status" value="1"/>
</dbReference>
<dbReference type="PROSITE" id="PS50943">
    <property type="entry name" value="HTH_CROC1"/>
    <property type="match status" value="1"/>
</dbReference>
<organism evidence="3 4">
    <name type="scientific">Hymenobacter mellowenesis</name>
    <dbReference type="NCBI Taxonomy" id="3063995"/>
    <lineage>
        <taxon>Bacteria</taxon>
        <taxon>Pseudomonadati</taxon>
        <taxon>Bacteroidota</taxon>
        <taxon>Cytophagia</taxon>
        <taxon>Cytophagales</taxon>
        <taxon>Hymenobacteraceae</taxon>
        <taxon>Hymenobacter</taxon>
    </lineage>
</organism>
<proteinExistence type="predicted"/>
<feature type="domain" description="HTH cro/C1-type" evidence="2">
    <location>
        <begin position="26"/>
        <end position="80"/>
    </location>
</feature>
<dbReference type="EMBL" id="JAUQSX010000006">
    <property type="protein sequence ID" value="MDO7847431.1"/>
    <property type="molecule type" value="Genomic_DNA"/>
</dbReference>
<dbReference type="InterPro" id="IPR010982">
    <property type="entry name" value="Lambda_DNA-bd_dom_sf"/>
</dbReference>
<dbReference type="InterPro" id="IPR050807">
    <property type="entry name" value="TransReg_Diox_bact_type"/>
</dbReference>